<feature type="non-terminal residue" evidence="1">
    <location>
        <position position="366"/>
    </location>
</feature>
<evidence type="ECO:0000313" key="1">
    <source>
        <dbReference type="EMBL" id="CAG8469531.1"/>
    </source>
</evidence>
<dbReference type="EMBL" id="CAJVQC010000403">
    <property type="protein sequence ID" value="CAG8469531.1"/>
    <property type="molecule type" value="Genomic_DNA"/>
</dbReference>
<keyword evidence="2" id="KW-1185">Reference proteome</keyword>
<organism evidence="1 2">
    <name type="scientific">Racocetra persica</name>
    <dbReference type="NCBI Taxonomy" id="160502"/>
    <lineage>
        <taxon>Eukaryota</taxon>
        <taxon>Fungi</taxon>
        <taxon>Fungi incertae sedis</taxon>
        <taxon>Mucoromycota</taxon>
        <taxon>Glomeromycotina</taxon>
        <taxon>Glomeromycetes</taxon>
        <taxon>Diversisporales</taxon>
        <taxon>Gigasporaceae</taxon>
        <taxon>Racocetra</taxon>
    </lineage>
</organism>
<protein>
    <submittedName>
        <fullName evidence="1">26382_t:CDS:1</fullName>
    </submittedName>
</protein>
<proteinExistence type="predicted"/>
<sequence>MESSKVSTVSTEISQTNNSQKMIASTTKSSISVPISKTTATTKETIGALPGILIGGAAACAAVTFTNPWEVVKTRLQLQGELARSNSNYVKPYKNVFQAVYYIIKHEGIFSINKGLGPAYAYQILMNGSRLGLYDPIRNSLVSTFGTSSTSLPISIVSGGLSGIIGAFVGSPLYLVKTRMQSFSTHMAVGHQHNYKNTFSALTQIWKSDGIKGLYTGVNAAMIRTGVGSATQLSSYFYIKRWIINKIGMDDNDILLHSLASMITGLCVCTTMNPFDVISTRMYNQKTDISGKGSLYKSTFDCFIKTIKTEGIQGLYKGFIPHYFRIGPHTILTLVFLEQFHRSIPGLRIWWNVRAGWNVTSIADLR</sequence>
<reference evidence="1" key="1">
    <citation type="submission" date="2021-06" db="EMBL/GenBank/DDBJ databases">
        <authorList>
            <person name="Kallberg Y."/>
            <person name="Tangrot J."/>
            <person name="Rosling A."/>
        </authorList>
    </citation>
    <scope>NUCLEOTIDE SEQUENCE</scope>
    <source>
        <strain evidence="1">MA461A</strain>
    </source>
</reference>
<name>A0ACA9KFF1_9GLOM</name>
<evidence type="ECO:0000313" key="2">
    <source>
        <dbReference type="Proteomes" id="UP000789920"/>
    </source>
</evidence>
<accession>A0ACA9KFF1</accession>
<gene>
    <name evidence="1" type="ORF">RPERSI_LOCUS514</name>
</gene>
<dbReference type="Proteomes" id="UP000789920">
    <property type="component" value="Unassembled WGS sequence"/>
</dbReference>
<comment type="caution">
    <text evidence="1">The sequence shown here is derived from an EMBL/GenBank/DDBJ whole genome shotgun (WGS) entry which is preliminary data.</text>
</comment>